<dbReference type="HOGENOM" id="CLU_2758438_0_0_1"/>
<dbReference type="VEuPathDB" id="MicrosporidiaDB:NBO_69g0009"/>
<gene>
    <name evidence="1" type="ORF">NBO_69g0009</name>
</gene>
<dbReference type="Proteomes" id="UP000016927">
    <property type="component" value="Unassembled WGS sequence"/>
</dbReference>
<dbReference type="EMBL" id="KB908977">
    <property type="protein sequence ID" value="EOB13515.1"/>
    <property type="molecule type" value="Genomic_DNA"/>
</dbReference>
<evidence type="ECO:0000313" key="2">
    <source>
        <dbReference type="Proteomes" id="UP000016927"/>
    </source>
</evidence>
<accession>R0MHA5</accession>
<organism evidence="1 2">
    <name type="scientific">Nosema bombycis (strain CQ1 / CVCC 102059)</name>
    <name type="common">Microsporidian parasite</name>
    <name type="synonym">Pebrine of silkworm</name>
    <dbReference type="NCBI Taxonomy" id="578461"/>
    <lineage>
        <taxon>Eukaryota</taxon>
        <taxon>Fungi</taxon>
        <taxon>Fungi incertae sedis</taxon>
        <taxon>Microsporidia</taxon>
        <taxon>Nosematidae</taxon>
        <taxon>Nosema</taxon>
    </lineage>
</organism>
<sequence length="70" mass="8214">MTYNTRELLIDHKSHLNVIPKSASTPLKILKGNLKQIKNVLQIIHINSDILKYKDIRCSHMQIFNKNFIK</sequence>
<protein>
    <submittedName>
        <fullName evidence="1">Uncharacterized protein</fullName>
    </submittedName>
</protein>
<keyword evidence="2" id="KW-1185">Reference proteome</keyword>
<reference evidence="1 2" key="1">
    <citation type="journal article" date="2013" name="BMC Genomics">
        <title>Comparative genomics of parasitic silkworm microsporidia reveal an association between genome expansion and host adaptation.</title>
        <authorList>
            <person name="Pan G."/>
            <person name="Xu J."/>
            <person name="Li T."/>
            <person name="Xia Q."/>
            <person name="Liu S.L."/>
            <person name="Zhang G."/>
            <person name="Li S."/>
            <person name="Li C."/>
            <person name="Liu H."/>
            <person name="Yang L."/>
            <person name="Liu T."/>
            <person name="Zhang X."/>
            <person name="Wu Z."/>
            <person name="Fan W."/>
            <person name="Dang X."/>
            <person name="Xiang H."/>
            <person name="Tao M."/>
            <person name="Li Y."/>
            <person name="Hu J."/>
            <person name="Li Z."/>
            <person name="Lin L."/>
            <person name="Luo J."/>
            <person name="Geng L."/>
            <person name="Wang L."/>
            <person name="Long M."/>
            <person name="Wan Y."/>
            <person name="He N."/>
            <person name="Zhang Z."/>
            <person name="Lu C."/>
            <person name="Keeling P.J."/>
            <person name="Wang J."/>
            <person name="Xiang Z."/>
            <person name="Zhou Z."/>
        </authorList>
    </citation>
    <scope>NUCLEOTIDE SEQUENCE [LARGE SCALE GENOMIC DNA]</scope>
    <source>
        <strain evidence="2">CQ1 / CVCC 102059</strain>
    </source>
</reference>
<proteinExistence type="predicted"/>
<name>R0MHA5_NOSB1</name>
<evidence type="ECO:0000313" key="1">
    <source>
        <dbReference type="EMBL" id="EOB13515.1"/>
    </source>
</evidence>
<dbReference type="AlphaFoldDB" id="R0MHA5"/>